<name>A0A1R3HM31_9ROSI</name>
<keyword evidence="2" id="KW-1185">Reference proteome</keyword>
<proteinExistence type="predicted"/>
<comment type="caution">
    <text evidence="1">The sequence shown here is derived from an EMBL/GenBank/DDBJ whole genome shotgun (WGS) entry which is preliminary data.</text>
</comment>
<dbReference type="AlphaFoldDB" id="A0A1R3HM31"/>
<reference evidence="2" key="1">
    <citation type="submission" date="2013-09" db="EMBL/GenBank/DDBJ databases">
        <title>Corchorus olitorius genome sequencing.</title>
        <authorList>
            <person name="Alam M."/>
            <person name="Haque M.S."/>
            <person name="Islam M.S."/>
            <person name="Emdad E.M."/>
            <person name="Islam M.M."/>
            <person name="Ahmed B."/>
            <person name="Halim A."/>
            <person name="Hossen Q.M.M."/>
            <person name="Hossain M.Z."/>
            <person name="Ahmed R."/>
            <person name="Khan M.M."/>
            <person name="Islam R."/>
            <person name="Rashid M.M."/>
            <person name="Khan S.A."/>
            <person name="Rahman M.S."/>
            <person name="Alam M."/>
            <person name="Yahiya A.S."/>
            <person name="Khan M.S."/>
            <person name="Azam M.S."/>
            <person name="Haque T."/>
            <person name="Lashkar M.Z.H."/>
            <person name="Akhand A.I."/>
            <person name="Morshed G."/>
            <person name="Roy S."/>
            <person name="Uddin K.S."/>
            <person name="Rabeya T."/>
            <person name="Hossain A.S."/>
            <person name="Chowdhury A."/>
            <person name="Snigdha A.R."/>
            <person name="Mortoza M.S."/>
            <person name="Matin S.A."/>
            <person name="Hoque S.M.E."/>
            <person name="Islam M.K."/>
            <person name="Roy D.K."/>
            <person name="Haider R."/>
            <person name="Moosa M.M."/>
            <person name="Elias S.M."/>
            <person name="Hasan A.M."/>
            <person name="Jahan S."/>
            <person name="Shafiuddin M."/>
            <person name="Mahmood N."/>
            <person name="Shommy N.S."/>
        </authorList>
    </citation>
    <scope>NUCLEOTIDE SEQUENCE [LARGE SCALE GENOMIC DNA]</scope>
    <source>
        <strain evidence="2">cv. O-4</strain>
    </source>
</reference>
<dbReference type="Gene3D" id="3.30.420.10">
    <property type="entry name" value="Ribonuclease H-like superfamily/Ribonuclease H"/>
    <property type="match status" value="1"/>
</dbReference>
<evidence type="ECO:0000313" key="2">
    <source>
        <dbReference type="Proteomes" id="UP000187203"/>
    </source>
</evidence>
<evidence type="ECO:0000313" key="1">
    <source>
        <dbReference type="EMBL" id="OMO71419.1"/>
    </source>
</evidence>
<sequence length="79" mass="8941">MVKFCELHDFSADGSFRVKEGGQEEDANHGLMNSILRIEALKKIIKDWSIVRVPRECNEIADALAKARVGREDQLLVVM</sequence>
<accession>A0A1R3HM31</accession>
<dbReference type="GO" id="GO:0003676">
    <property type="term" value="F:nucleic acid binding"/>
    <property type="evidence" value="ECO:0007669"/>
    <property type="project" value="InterPro"/>
</dbReference>
<organism evidence="1 2">
    <name type="scientific">Corchorus olitorius</name>
    <dbReference type="NCBI Taxonomy" id="93759"/>
    <lineage>
        <taxon>Eukaryota</taxon>
        <taxon>Viridiplantae</taxon>
        <taxon>Streptophyta</taxon>
        <taxon>Embryophyta</taxon>
        <taxon>Tracheophyta</taxon>
        <taxon>Spermatophyta</taxon>
        <taxon>Magnoliopsida</taxon>
        <taxon>eudicotyledons</taxon>
        <taxon>Gunneridae</taxon>
        <taxon>Pentapetalae</taxon>
        <taxon>rosids</taxon>
        <taxon>malvids</taxon>
        <taxon>Malvales</taxon>
        <taxon>Malvaceae</taxon>
        <taxon>Grewioideae</taxon>
        <taxon>Apeibeae</taxon>
        <taxon>Corchorus</taxon>
    </lineage>
</organism>
<dbReference type="EMBL" id="AWUE01019808">
    <property type="protein sequence ID" value="OMO71419.1"/>
    <property type="molecule type" value="Genomic_DNA"/>
</dbReference>
<dbReference type="Proteomes" id="UP000187203">
    <property type="component" value="Unassembled WGS sequence"/>
</dbReference>
<dbReference type="InterPro" id="IPR036397">
    <property type="entry name" value="RNaseH_sf"/>
</dbReference>
<gene>
    <name evidence="1" type="ORF">COLO4_28267</name>
</gene>
<protein>
    <submittedName>
        <fullName evidence="1">Uncharacterized protein</fullName>
    </submittedName>
</protein>